<dbReference type="EMBL" id="SRLO01000526">
    <property type="protein sequence ID" value="TNN53116.1"/>
    <property type="molecule type" value="Genomic_DNA"/>
</dbReference>
<evidence type="ECO:0000313" key="3">
    <source>
        <dbReference type="Proteomes" id="UP000314294"/>
    </source>
</evidence>
<evidence type="ECO:0000256" key="1">
    <source>
        <dbReference type="SAM" id="MobiDB-lite"/>
    </source>
</evidence>
<gene>
    <name evidence="2" type="ORF">EYF80_036698</name>
</gene>
<name>A0A4Z2GI41_9TELE</name>
<dbReference type="AlphaFoldDB" id="A0A4Z2GI41"/>
<keyword evidence="3" id="KW-1185">Reference proteome</keyword>
<dbReference type="Proteomes" id="UP000314294">
    <property type="component" value="Unassembled WGS sequence"/>
</dbReference>
<evidence type="ECO:0000313" key="2">
    <source>
        <dbReference type="EMBL" id="TNN53116.1"/>
    </source>
</evidence>
<feature type="region of interest" description="Disordered" evidence="1">
    <location>
        <begin position="285"/>
        <end position="306"/>
    </location>
</feature>
<accession>A0A4Z2GI41</accession>
<proteinExistence type="predicted"/>
<reference evidence="2 3" key="1">
    <citation type="submission" date="2019-03" db="EMBL/GenBank/DDBJ databases">
        <title>First draft genome of Liparis tanakae, snailfish: a comprehensive survey of snailfish specific genes.</title>
        <authorList>
            <person name="Kim W."/>
            <person name="Song I."/>
            <person name="Jeong J.-H."/>
            <person name="Kim D."/>
            <person name="Kim S."/>
            <person name="Ryu S."/>
            <person name="Song J.Y."/>
            <person name="Lee S.K."/>
        </authorList>
    </citation>
    <scope>NUCLEOTIDE SEQUENCE [LARGE SCALE GENOMIC DNA]</scope>
    <source>
        <tissue evidence="2">Muscle</tissue>
    </source>
</reference>
<comment type="caution">
    <text evidence="2">The sequence shown here is derived from an EMBL/GenBank/DDBJ whole genome shotgun (WGS) entry which is preliminary data.</text>
</comment>
<protein>
    <submittedName>
        <fullName evidence="2">Uncharacterized protein</fullName>
    </submittedName>
</protein>
<organism evidence="2 3">
    <name type="scientific">Liparis tanakae</name>
    <name type="common">Tanaka's snailfish</name>
    <dbReference type="NCBI Taxonomy" id="230148"/>
    <lineage>
        <taxon>Eukaryota</taxon>
        <taxon>Metazoa</taxon>
        <taxon>Chordata</taxon>
        <taxon>Craniata</taxon>
        <taxon>Vertebrata</taxon>
        <taxon>Euteleostomi</taxon>
        <taxon>Actinopterygii</taxon>
        <taxon>Neopterygii</taxon>
        <taxon>Teleostei</taxon>
        <taxon>Neoteleostei</taxon>
        <taxon>Acanthomorphata</taxon>
        <taxon>Eupercaria</taxon>
        <taxon>Perciformes</taxon>
        <taxon>Cottioidei</taxon>
        <taxon>Cottales</taxon>
        <taxon>Liparidae</taxon>
        <taxon>Liparis</taxon>
    </lineage>
</organism>
<sequence length="357" mass="39571">MACSRRVAVCRVLLTSLGCAWFRMEVGWKWTFFSRLLENSEVSGSMCTRLGYMPATSAAFTTAQFSEFRFTSRMSLPPRARTKPRAATTTTTTTTHVSVVPTDGAELPQQLRPHAQDHVHGGLRQEVLLAEGPLPAFTAGLLPRLNKHTQVNKRPPFSWGRRFIRASCPAPYLEGPQQGHVVAERAGGEALAVVQRGPLLSRLRRQHEGVPVGQRAGDGQDGVQALEHHGAQHHLAQVGLHGEVGQVVAQVGQVLGLVHGVYRLQGGEWHPQQLWNLELQHVVEPESTEEAEADPRSAAAGSVDQSHDHRIKSRYLPFRCKALALEIHTVFNMDTWLRVSKDFYERNHTRSSLEPPA</sequence>